<name>A0A4Y9ENL8_9SPHN</name>
<keyword evidence="3" id="KW-1185">Reference proteome</keyword>
<dbReference type="InterPro" id="IPR036188">
    <property type="entry name" value="FAD/NAD-bd_sf"/>
</dbReference>
<feature type="domain" description="FAD-binding" evidence="1">
    <location>
        <begin position="2"/>
        <end position="120"/>
    </location>
</feature>
<dbReference type="Gene3D" id="3.50.50.60">
    <property type="entry name" value="FAD/NAD(P)-binding domain"/>
    <property type="match status" value="1"/>
</dbReference>
<evidence type="ECO:0000313" key="3">
    <source>
        <dbReference type="Proteomes" id="UP000297737"/>
    </source>
</evidence>
<dbReference type="EMBL" id="SIHO01000002">
    <property type="protein sequence ID" value="TFU03638.1"/>
    <property type="molecule type" value="Genomic_DNA"/>
</dbReference>
<protein>
    <submittedName>
        <fullName evidence="2">Electron transfer flavoprotein</fullName>
    </submittedName>
</protein>
<dbReference type="InterPro" id="IPR002938">
    <property type="entry name" value="FAD-bd"/>
</dbReference>
<dbReference type="Pfam" id="PF01494">
    <property type="entry name" value="FAD_binding_3"/>
    <property type="match status" value="1"/>
</dbReference>
<accession>A0A4Y9ENL8</accession>
<dbReference type="OrthoDB" id="5652862at2"/>
<dbReference type="PANTHER" id="PTHR42685">
    <property type="entry name" value="GERANYLGERANYL DIPHOSPHATE REDUCTASE"/>
    <property type="match status" value="1"/>
</dbReference>
<evidence type="ECO:0000259" key="1">
    <source>
        <dbReference type="Pfam" id="PF01494"/>
    </source>
</evidence>
<organism evidence="2 3">
    <name type="scientific">Glacieibacterium arshaanense</name>
    <dbReference type="NCBI Taxonomy" id="2511025"/>
    <lineage>
        <taxon>Bacteria</taxon>
        <taxon>Pseudomonadati</taxon>
        <taxon>Pseudomonadota</taxon>
        <taxon>Alphaproteobacteria</taxon>
        <taxon>Sphingomonadales</taxon>
        <taxon>Sphingosinicellaceae</taxon>
        <taxon>Glacieibacterium</taxon>
    </lineage>
</organism>
<dbReference type="GO" id="GO:0071949">
    <property type="term" value="F:FAD binding"/>
    <property type="evidence" value="ECO:0007669"/>
    <property type="project" value="InterPro"/>
</dbReference>
<dbReference type="Proteomes" id="UP000297737">
    <property type="component" value="Unassembled WGS sequence"/>
</dbReference>
<proteinExistence type="predicted"/>
<reference evidence="2 3" key="1">
    <citation type="submission" date="2019-02" db="EMBL/GenBank/DDBJ databases">
        <title>Polymorphobacter sp. isolated from the lake at the Tibet of China.</title>
        <authorList>
            <person name="Li A."/>
        </authorList>
    </citation>
    <scope>NUCLEOTIDE SEQUENCE [LARGE SCALE GENOMIC DNA]</scope>
    <source>
        <strain evidence="2 3">DJ1R-1</strain>
    </source>
</reference>
<dbReference type="AlphaFoldDB" id="A0A4Y9ENL8"/>
<dbReference type="PANTHER" id="PTHR42685:SF22">
    <property type="entry name" value="CONDITIONED MEDIUM FACTOR RECEPTOR 1"/>
    <property type="match status" value="1"/>
</dbReference>
<dbReference type="SUPFAM" id="SSF51905">
    <property type="entry name" value="FAD/NAD(P)-binding domain"/>
    <property type="match status" value="1"/>
</dbReference>
<sequence>MTETVIIGGGLAGAAAATLLAHAGKPPLLLERDAAPADKICGEFLSTEAQAHLAALGFDVGRLGGAPISRIRLVAGARSAEAALPFTAIGVSRRVLDAALLDHAAAAGAEIQRGVSVRGIDGGSLATSAGPVNAGTVLLASGKHEVRGAARDTKGTIDDLIGFKQYFRVDAAAHAALAGMIEVHLFDGGYAGLQLIEGGVANLCLLVTRARFAALGRNWDALFAALMTEPLLARRLADAQPLLPKPLTISGVPYGFIHHASPTDPARLFRMGDQAGVIPSFSGDGMSIALHSGRLAAHAVAAGADAATYHARLRGDVARQIRLATWLQRAGFSGIGQRLMIGVIGIAPALLGAIAGATRVPEPALKRAGLAIS</sequence>
<dbReference type="InterPro" id="IPR050407">
    <property type="entry name" value="Geranylgeranyl_reductase"/>
</dbReference>
<comment type="caution">
    <text evidence="2">The sequence shown here is derived from an EMBL/GenBank/DDBJ whole genome shotgun (WGS) entry which is preliminary data.</text>
</comment>
<dbReference type="RefSeq" id="WP_135246231.1">
    <property type="nucleotide sequence ID" value="NZ_SIHO01000002.1"/>
</dbReference>
<gene>
    <name evidence="2" type="ORF">EUV02_10825</name>
</gene>
<evidence type="ECO:0000313" key="2">
    <source>
        <dbReference type="EMBL" id="TFU03638.1"/>
    </source>
</evidence>
<dbReference type="PRINTS" id="PR00420">
    <property type="entry name" value="RNGMNOXGNASE"/>
</dbReference>